<organism evidence="11 12">
    <name type="scientific">Periweissella beninensis</name>
    <dbReference type="NCBI Taxonomy" id="504936"/>
    <lineage>
        <taxon>Bacteria</taxon>
        <taxon>Bacillati</taxon>
        <taxon>Bacillota</taxon>
        <taxon>Bacilli</taxon>
        <taxon>Lactobacillales</taxon>
        <taxon>Lactobacillaceae</taxon>
        <taxon>Periweissella</taxon>
    </lineage>
</organism>
<feature type="transmembrane region" description="Helical" evidence="10">
    <location>
        <begin position="332"/>
        <end position="351"/>
    </location>
</feature>
<keyword evidence="9" id="KW-0407">Ion channel</keyword>
<feature type="transmembrane region" description="Helical" evidence="10">
    <location>
        <begin position="60"/>
        <end position="80"/>
    </location>
</feature>
<gene>
    <name evidence="11" type="ORF">KAK10_08975</name>
</gene>
<keyword evidence="5" id="KW-0406">Ion transport</keyword>
<feature type="transmembrane region" description="Helical" evidence="10">
    <location>
        <begin position="387"/>
        <end position="409"/>
    </location>
</feature>
<evidence type="ECO:0000313" key="12">
    <source>
        <dbReference type="Proteomes" id="UP001057481"/>
    </source>
</evidence>
<keyword evidence="4 10" id="KW-1133">Transmembrane helix</keyword>
<dbReference type="Pfam" id="PF00654">
    <property type="entry name" value="Voltage_CLC"/>
    <property type="match status" value="1"/>
</dbReference>
<feature type="transmembrane region" description="Helical" evidence="10">
    <location>
        <begin position="264"/>
        <end position="283"/>
    </location>
</feature>
<reference evidence="11" key="1">
    <citation type="submission" date="2021-04" db="EMBL/GenBank/DDBJ databases">
        <title>Taxonomic assessment of Weissella genus.</title>
        <authorList>
            <person name="Fanelli F."/>
            <person name="Chieffi D."/>
            <person name="Dell'Aquila A."/>
            <person name="Gyu-Sung C."/>
            <person name="Franz C.M.A.P."/>
            <person name="Fusco V."/>
        </authorList>
    </citation>
    <scope>NUCLEOTIDE SEQUENCE</scope>
    <source>
        <strain evidence="11">LMG 25373</strain>
    </source>
</reference>
<keyword evidence="12" id="KW-1185">Reference proteome</keyword>
<dbReference type="PANTHER" id="PTHR43427:SF6">
    <property type="entry name" value="CHLORIDE CHANNEL PROTEIN CLC-E"/>
    <property type="match status" value="1"/>
</dbReference>
<feature type="transmembrane region" description="Helical" evidence="10">
    <location>
        <begin position="12"/>
        <end position="35"/>
    </location>
</feature>
<comment type="caution">
    <text evidence="11">The sequence shown here is derived from an EMBL/GenBank/DDBJ whole genome shotgun (WGS) entry which is preliminary data.</text>
</comment>
<evidence type="ECO:0000256" key="5">
    <source>
        <dbReference type="ARBA" id="ARBA00023065"/>
    </source>
</evidence>
<name>A0ABT0VJL9_9LACO</name>
<dbReference type="Proteomes" id="UP001057481">
    <property type="component" value="Unassembled WGS sequence"/>
</dbReference>
<evidence type="ECO:0000256" key="10">
    <source>
        <dbReference type="SAM" id="Phobius"/>
    </source>
</evidence>
<feature type="transmembrane region" description="Helical" evidence="10">
    <location>
        <begin position="225"/>
        <end position="244"/>
    </location>
</feature>
<evidence type="ECO:0000256" key="1">
    <source>
        <dbReference type="ARBA" id="ARBA00004141"/>
    </source>
</evidence>
<evidence type="ECO:0000256" key="9">
    <source>
        <dbReference type="ARBA" id="ARBA00023303"/>
    </source>
</evidence>
<sequence>MNKKFFTSENFTLVISTLILGLLVGLSSVMLSMFLELIEHLFLNFNETVLNPSPISTQPFRRLISVILGGTISGLIWYFLRKHSQGPIAINAALKGKQMPFWPMLIHTFTQIFYVGTGGSVGRELAPREAGAMLASQWDKLLEKTNLTTLSPTNKQLLIASAAGAGFAGVYIAPITGMFFAVEILLKDVSVKNISVSLGMSTIAMLVGATYKGFTPYYAIPTNKFSLTILPIILIIAPLCGFLGGLFRKSFKWAEKKQTHNLNIVWQLPLISLITGIISMRLPQIMGNGRALAQLAISASSRTMFTLLLIGAILKALVTVFTIKAGAAGGTLTPSISIGAVVGGLITAVSANSLPQGALIGAVSLLAASQQAPLMALFMIFEVVHLNYSALLPLGLAVSLAIGTSQIVLNYHK</sequence>
<dbReference type="RefSeq" id="WP_205143937.1">
    <property type="nucleotide sequence ID" value="NZ_JAFBDN010000014.1"/>
</dbReference>
<evidence type="ECO:0000256" key="3">
    <source>
        <dbReference type="ARBA" id="ARBA00022692"/>
    </source>
</evidence>
<dbReference type="PRINTS" id="PR00762">
    <property type="entry name" value="CLCHANNEL"/>
</dbReference>
<evidence type="ECO:0000256" key="7">
    <source>
        <dbReference type="ARBA" id="ARBA00023173"/>
    </source>
</evidence>
<feature type="transmembrane region" description="Helical" evidence="10">
    <location>
        <begin position="194"/>
        <end position="213"/>
    </location>
</feature>
<evidence type="ECO:0000256" key="6">
    <source>
        <dbReference type="ARBA" id="ARBA00023136"/>
    </source>
</evidence>
<evidence type="ECO:0000256" key="2">
    <source>
        <dbReference type="ARBA" id="ARBA00022448"/>
    </source>
</evidence>
<dbReference type="InterPro" id="IPR001807">
    <property type="entry name" value="ClC"/>
</dbReference>
<evidence type="ECO:0000256" key="4">
    <source>
        <dbReference type="ARBA" id="ARBA00022989"/>
    </source>
</evidence>
<dbReference type="SUPFAM" id="SSF81340">
    <property type="entry name" value="Clc chloride channel"/>
    <property type="match status" value="1"/>
</dbReference>
<dbReference type="PANTHER" id="PTHR43427">
    <property type="entry name" value="CHLORIDE CHANNEL PROTEIN CLC-E"/>
    <property type="match status" value="1"/>
</dbReference>
<accession>A0ABT0VJL9</accession>
<keyword evidence="8" id="KW-0868">Chloride</keyword>
<evidence type="ECO:0000313" key="11">
    <source>
        <dbReference type="EMBL" id="MCM2438030.1"/>
    </source>
</evidence>
<keyword evidence="2" id="KW-0813">Transport</keyword>
<keyword evidence="6 10" id="KW-0472">Membrane</keyword>
<comment type="subcellular location">
    <subcellularLocation>
        <location evidence="1">Membrane</location>
        <topology evidence="1">Multi-pass membrane protein</topology>
    </subcellularLocation>
</comment>
<evidence type="ECO:0000256" key="8">
    <source>
        <dbReference type="ARBA" id="ARBA00023214"/>
    </source>
</evidence>
<protein>
    <submittedName>
        <fullName evidence="11">Chloride channel protein</fullName>
    </submittedName>
</protein>
<dbReference type="InterPro" id="IPR014743">
    <property type="entry name" value="Cl-channel_core"/>
</dbReference>
<dbReference type="InterPro" id="IPR050368">
    <property type="entry name" value="ClC-type_chloride_channel"/>
</dbReference>
<feature type="transmembrane region" description="Helical" evidence="10">
    <location>
        <begin position="157"/>
        <end position="182"/>
    </location>
</feature>
<keyword evidence="7" id="KW-0869">Chloride channel</keyword>
<proteinExistence type="predicted"/>
<dbReference type="Gene3D" id="1.10.3080.10">
    <property type="entry name" value="Clc chloride channel"/>
    <property type="match status" value="1"/>
</dbReference>
<feature type="transmembrane region" description="Helical" evidence="10">
    <location>
        <begin position="358"/>
        <end position="381"/>
    </location>
</feature>
<dbReference type="EMBL" id="JAGMVS010000074">
    <property type="protein sequence ID" value="MCM2438030.1"/>
    <property type="molecule type" value="Genomic_DNA"/>
</dbReference>
<keyword evidence="3 10" id="KW-0812">Transmembrane</keyword>